<dbReference type="SMART" id="SM00353">
    <property type="entry name" value="HLH"/>
    <property type="match status" value="1"/>
</dbReference>
<dbReference type="Gramene" id="OMO67267">
    <property type="protein sequence ID" value="OMO67267"/>
    <property type="gene ID" value="CCACVL1_20641"/>
</dbReference>
<gene>
    <name evidence="9" type="ORF">CCACVL1_20641</name>
</gene>
<dbReference type="EMBL" id="AWWV01012433">
    <property type="protein sequence ID" value="OMO67267.1"/>
    <property type="molecule type" value="Genomic_DNA"/>
</dbReference>
<evidence type="ECO:0000256" key="2">
    <source>
        <dbReference type="ARBA" id="ARBA00023015"/>
    </source>
</evidence>
<dbReference type="OMA" id="AVFMACR"/>
<dbReference type="OrthoDB" id="5778525at2759"/>
<dbReference type="GO" id="GO:0005634">
    <property type="term" value="C:nucleus"/>
    <property type="evidence" value="ECO:0007669"/>
    <property type="project" value="UniProtKB-SubCell"/>
</dbReference>
<dbReference type="InterPro" id="IPR011598">
    <property type="entry name" value="bHLH_dom"/>
</dbReference>
<keyword evidence="10" id="KW-1185">Reference proteome</keyword>
<evidence type="ECO:0000256" key="6">
    <source>
        <dbReference type="SAM" id="Coils"/>
    </source>
</evidence>
<dbReference type="PANTHER" id="PTHR46665:SF1">
    <property type="entry name" value="SPERMATOGENESIS- AND OOGENESIS-SPECIFIC BASIC HELIX-LOOP-HELIX-CONTAINING PROTEIN 1"/>
    <property type="match status" value="1"/>
</dbReference>
<protein>
    <recommendedName>
        <fullName evidence="8">BHLH domain-containing protein</fullName>
    </recommendedName>
</protein>
<keyword evidence="5" id="KW-0539">Nucleus</keyword>
<dbReference type="GO" id="GO:0003677">
    <property type="term" value="F:DNA binding"/>
    <property type="evidence" value="ECO:0007669"/>
    <property type="project" value="UniProtKB-KW"/>
</dbReference>
<evidence type="ECO:0000256" key="7">
    <source>
        <dbReference type="SAM" id="MobiDB-lite"/>
    </source>
</evidence>
<feature type="compositionally biased region" description="Low complexity" evidence="7">
    <location>
        <begin position="137"/>
        <end position="158"/>
    </location>
</feature>
<dbReference type="Pfam" id="PF00010">
    <property type="entry name" value="HLH"/>
    <property type="match status" value="1"/>
</dbReference>
<feature type="region of interest" description="Disordered" evidence="7">
    <location>
        <begin position="117"/>
        <end position="158"/>
    </location>
</feature>
<dbReference type="InterPro" id="IPR055478">
    <property type="entry name" value="DUF7050"/>
</dbReference>
<evidence type="ECO:0000259" key="8">
    <source>
        <dbReference type="PROSITE" id="PS50888"/>
    </source>
</evidence>
<keyword evidence="3" id="KW-0238">DNA-binding</keyword>
<evidence type="ECO:0000256" key="4">
    <source>
        <dbReference type="ARBA" id="ARBA00023163"/>
    </source>
</evidence>
<comment type="caution">
    <text evidence="9">The sequence shown here is derived from an EMBL/GenBank/DDBJ whole genome shotgun (WGS) entry which is preliminary data.</text>
</comment>
<reference evidence="9 10" key="1">
    <citation type="submission" date="2013-09" db="EMBL/GenBank/DDBJ databases">
        <title>Corchorus capsularis genome sequencing.</title>
        <authorList>
            <person name="Alam M."/>
            <person name="Haque M.S."/>
            <person name="Islam M.S."/>
            <person name="Emdad E.M."/>
            <person name="Islam M.M."/>
            <person name="Ahmed B."/>
            <person name="Halim A."/>
            <person name="Hossen Q.M.M."/>
            <person name="Hossain M.Z."/>
            <person name="Ahmed R."/>
            <person name="Khan M.M."/>
            <person name="Islam R."/>
            <person name="Rashid M.M."/>
            <person name="Khan S.A."/>
            <person name="Rahman M.S."/>
            <person name="Alam M."/>
        </authorList>
    </citation>
    <scope>NUCLEOTIDE SEQUENCE [LARGE SCALE GENOMIC DNA]</scope>
    <source>
        <strain evidence="10">cv. CVL-1</strain>
        <tissue evidence="9">Whole seedling</tissue>
    </source>
</reference>
<dbReference type="GO" id="GO:0046983">
    <property type="term" value="F:protein dimerization activity"/>
    <property type="evidence" value="ECO:0007669"/>
    <property type="project" value="InterPro"/>
</dbReference>
<proteinExistence type="predicted"/>
<evidence type="ECO:0000256" key="1">
    <source>
        <dbReference type="ARBA" id="ARBA00004123"/>
    </source>
</evidence>
<dbReference type="Proteomes" id="UP000188268">
    <property type="component" value="Unassembled WGS sequence"/>
</dbReference>
<dbReference type="InterPro" id="IPR044658">
    <property type="entry name" value="bHLH92/bHLH041-like"/>
</dbReference>
<comment type="subcellular location">
    <subcellularLocation>
        <location evidence="1">Nucleus</location>
    </subcellularLocation>
</comment>
<evidence type="ECO:0000256" key="3">
    <source>
        <dbReference type="ARBA" id="ARBA00023125"/>
    </source>
</evidence>
<organism evidence="9 10">
    <name type="scientific">Corchorus capsularis</name>
    <name type="common">Jute</name>
    <dbReference type="NCBI Taxonomy" id="210143"/>
    <lineage>
        <taxon>Eukaryota</taxon>
        <taxon>Viridiplantae</taxon>
        <taxon>Streptophyta</taxon>
        <taxon>Embryophyta</taxon>
        <taxon>Tracheophyta</taxon>
        <taxon>Spermatophyta</taxon>
        <taxon>Magnoliopsida</taxon>
        <taxon>eudicotyledons</taxon>
        <taxon>Gunneridae</taxon>
        <taxon>Pentapetalae</taxon>
        <taxon>rosids</taxon>
        <taxon>malvids</taxon>
        <taxon>Malvales</taxon>
        <taxon>Malvaceae</taxon>
        <taxon>Grewioideae</taxon>
        <taxon>Apeibeae</taxon>
        <taxon>Corchorus</taxon>
    </lineage>
</organism>
<dbReference type="InterPro" id="IPR045239">
    <property type="entry name" value="bHLH95_bHLH"/>
</dbReference>
<dbReference type="CDD" id="cd11393">
    <property type="entry name" value="bHLH_AtbHLH_like"/>
    <property type="match status" value="1"/>
</dbReference>
<feature type="domain" description="BHLH" evidence="8">
    <location>
        <begin position="196"/>
        <end position="245"/>
    </location>
</feature>
<evidence type="ECO:0000256" key="5">
    <source>
        <dbReference type="ARBA" id="ARBA00023242"/>
    </source>
</evidence>
<dbReference type="SUPFAM" id="SSF47459">
    <property type="entry name" value="HLH, helix-loop-helix DNA-binding domain"/>
    <property type="match status" value="1"/>
</dbReference>
<dbReference type="Pfam" id="PF23132">
    <property type="entry name" value="DUF7049"/>
    <property type="match status" value="1"/>
</dbReference>
<dbReference type="InterPro" id="IPR036638">
    <property type="entry name" value="HLH_DNA-bd_sf"/>
</dbReference>
<sequence>MCLDGCYNEENIQPGGLSLYFEYRQLVFPLENDHRLVPGFGFGNNMPYIEFWELELHNRASHQTQRQFYREAGIKTAVFMGCRSGEIELGSSNLVQLNMHMEMRSFFPQDFSRQLSPPAAAATAGDQLPGQPNDPNRPSSSSSSLRSMLSAPSSSSSARASLRAQSMLKRAITFYRNFNLARRENLLRNRPGATTSNQLHHMMSERKRREKLNESFTALRSLLPSGTKKDKASVLISTREYLKSLQSQIDELNRRNRLLEAQVLPSKEAAGELVNGSSNERFNVRITPVPESASDQRIVDVRVSVRGQRPIVDVIIHLLEFLKLDRSVSLMSIEANTNVTESGSVNLVNLRLRIEGNGWDEATFQEAVRRLIADLAQ</sequence>
<name>A0A1R3HAC3_COCAP</name>
<dbReference type="PANTHER" id="PTHR46665">
    <property type="entry name" value="TRANSCRIPTION FACTOR BHLH041-RELATED-RELATED"/>
    <property type="match status" value="1"/>
</dbReference>
<feature type="coiled-coil region" evidence="6">
    <location>
        <begin position="235"/>
        <end position="262"/>
    </location>
</feature>
<keyword evidence="6" id="KW-0175">Coiled coil</keyword>
<evidence type="ECO:0000313" key="9">
    <source>
        <dbReference type="EMBL" id="OMO67267.1"/>
    </source>
</evidence>
<dbReference type="Gene3D" id="4.10.280.10">
    <property type="entry name" value="Helix-loop-helix DNA-binding domain"/>
    <property type="match status" value="1"/>
</dbReference>
<evidence type="ECO:0000313" key="10">
    <source>
        <dbReference type="Proteomes" id="UP000188268"/>
    </source>
</evidence>
<keyword evidence="2" id="KW-0805">Transcription regulation</keyword>
<dbReference type="InterPro" id="IPR055477">
    <property type="entry name" value="DUF7049"/>
</dbReference>
<keyword evidence="4" id="KW-0804">Transcription</keyword>
<dbReference type="AlphaFoldDB" id="A0A1R3HAC3"/>
<accession>A0A1R3HAC3</accession>
<dbReference type="PROSITE" id="PS50888">
    <property type="entry name" value="BHLH"/>
    <property type="match status" value="1"/>
</dbReference>
<dbReference type="Pfam" id="PF23133">
    <property type="entry name" value="DUF7050"/>
    <property type="match status" value="1"/>
</dbReference>